<evidence type="ECO:0000313" key="2">
    <source>
        <dbReference type="EMBL" id="QGA25344.1"/>
    </source>
</evidence>
<dbReference type="NCBIfam" id="TIGR01200">
    <property type="entry name" value="GLPGLI"/>
    <property type="match status" value="1"/>
</dbReference>
<evidence type="ECO:0000256" key="1">
    <source>
        <dbReference type="SAM" id="SignalP"/>
    </source>
</evidence>
<proteinExistence type="predicted"/>
<evidence type="ECO:0000313" key="3">
    <source>
        <dbReference type="Proteomes" id="UP000326921"/>
    </source>
</evidence>
<organism evidence="2 3">
    <name type="scientific">Sphingobacterium zhuxiongii</name>
    <dbReference type="NCBI Taxonomy" id="2662364"/>
    <lineage>
        <taxon>Bacteria</taxon>
        <taxon>Pseudomonadati</taxon>
        <taxon>Bacteroidota</taxon>
        <taxon>Sphingobacteriia</taxon>
        <taxon>Sphingobacteriales</taxon>
        <taxon>Sphingobacteriaceae</taxon>
        <taxon>Sphingobacterium</taxon>
    </lineage>
</organism>
<keyword evidence="1" id="KW-0732">Signal</keyword>
<dbReference type="EMBL" id="CP045652">
    <property type="protein sequence ID" value="QGA25344.1"/>
    <property type="molecule type" value="Genomic_DNA"/>
</dbReference>
<dbReference type="AlphaFoldDB" id="A0A5Q0Q7V8"/>
<dbReference type="Proteomes" id="UP000326921">
    <property type="component" value="Chromosome"/>
</dbReference>
<accession>A0A5Q0Q7V8</accession>
<feature type="chain" id="PRO_5024923755" evidence="1">
    <location>
        <begin position="23"/>
        <end position="263"/>
    </location>
</feature>
<keyword evidence="3" id="KW-1185">Reference proteome</keyword>
<gene>
    <name evidence="2" type="ORF">GFH32_02980</name>
</gene>
<dbReference type="InterPro" id="IPR005901">
    <property type="entry name" value="GLPGLI"/>
</dbReference>
<protein>
    <submittedName>
        <fullName evidence="2">GLPGLI family protein</fullName>
    </submittedName>
</protein>
<name>A0A5Q0Q7V8_9SPHI</name>
<sequence>MKMKYYITIVLLLVLGLQQTYAQNAFFPEQGIITYDKTVHVKNMLRRQISLMKDGDFQRKFFEEMLDKVPETAVLQRKLTFAGSESIVEPLAKEQPAAIAQLLRFGFLDYGTKIYQNLATKQTSMTLEIGGSPIAISDSLTNVKWKITNEYRNIAGYDCRRANGVTLDSVYVVAFYTEQIPLASSPSSLHGLPGMILGLVVPEQNFNMYASKVETIGATVSDNLIKKKSSAVTREQTRKKMKEIIGQWLSDKQFGFFFAAMML</sequence>
<dbReference type="RefSeq" id="WP_153509664.1">
    <property type="nucleotide sequence ID" value="NZ_CP045652.1"/>
</dbReference>
<dbReference type="Pfam" id="PF22252">
    <property type="entry name" value="PNGase_F-II_N"/>
    <property type="match status" value="1"/>
</dbReference>
<dbReference type="KEGG" id="sphe:GFH32_02980"/>
<reference evidence="2 3" key="1">
    <citation type="submission" date="2019-10" db="EMBL/GenBank/DDBJ databases">
        <authorList>
            <person name="Dong K."/>
        </authorList>
    </citation>
    <scope>NUCLEOTIDE SEQUENCE [LARGE SCALE GENOMIC DNA]</scope>
    <source>
        <strain evidence="3">dk4302</strain>
    </source>
</reference>
<feature type="signal peptide" evidence="1">
    <location>
        <begin position="1"/>
        <end position="22"/>
    </location>
</feature>